<dbReference type="AlphaFoldDB" id="A0AAT9G7L3"/>
<dbReference type="GO" id="GO:0005737">
    <property type="term" value="C:cytoplasm"/>
    <property type="evidence" value="ECO:0007669"/>
    <property type="project" value="UniProtKB-SubCell"/>
</dbReference>
<accession>A0AAT9G7L3</accession>
<evidence type="ECO:0000256" key="3">
    <source>
        <dbReference type="ARBA" id="ARBA00023315"/>
    </source>
</evidence>
<dbReference type="GO" id="GO:0009249">
    <property type="term" value="P:protein lipoylation"/>
    <property type="evidence" value="ECO:0007669"/>
    <property type="project" value="InterPro"/>
</dbReference>
<feature type="site" description="Lowers pKa of active site Cys" evidence="5 9">
    <location>
        <position position="139"/>
    </location>
</feature>
<evidence type="ECO:0000313" key="12">
    <source>
        <dbReference type="EMBL" id="BFD45803.1"/>
    </source>
</evidence>
<dbReference type="PANTHER" id="PTHR10993:SF7">
    <property type="entry name" value="LIPOYLTRANSFERASE 2, MITOCHONDRIAL-RELATED"/>
    <property type="match status" value="1"/>
</dbReference>
<name>A0AAT9G7L3_9RICK</name>
<feature type="domain" description="BPL/LPL catalytic" evidence="11">
    <location>
        <begin position="30"/>
        <end position="207"/>
    </location>
</feature>
<dbReference type="PROSITE" id="PS51733">
    <property type="entry name" value="BPL_LPL_CATALYTIC"/>
    <property type="match status" value="1"/>
</dbReference>
<dbReference type="NCBIfam" id="NF010921">
    <property type="entry name" value="PRK14341.1"/>
    <property type="match status" value="1"/>
</dbReference>
<dbReference type="NCBIfam" id="TIGR00214">
    <property type="entry name" value="lipB"/>
    <property type="match status" value="1"/>
</dbReference>
<dbReference type="InterPro" id="IPR004143">
    <property type="entry name" value="BPL_LPL_catalytic"/>
</dbReference>
<comment type="catalytic activity">
    <reaction evidence="5 6">
        <text>octanoyl-[ACP] + L-lysyl-[protein] = N(6)-octanoyl-L-lysyl-[protein] + holo-[ACP] + H(+)</text>
        <dbReference type="Rhea" id="RHEA:17665"/>
        <dbReference type="Rhea" id="RHEA-COMP:9636"/>
        <dbReference type="Rhea" id="RHEA-COMP:9685"/>
        <dbReference type="Rhea" id="RHEA-COMP:9752"/>
        <dbReference type="Rhea" id="RHEA-COMP:9928"/>
        <dbReference type="ChEBI" id="CHEBI:15378"/>
        <dbReference type="ChEBI" id="CHEBI:29969"/>
        <dbReference type="ChEBI" id="CHEBI:64479"/>
        <dbReference type="ChEBI" id="CHEBI:78463"/>
        <dbReference type="ChEBI" id="CHEBI:78809"/>
        <dbReference type="EC" id="2.3.1.181"/>
    </reaction>
</comment>
<comment type="function">
    <text evidence="4 5 6">Catalyzes the transfer of endogenously produced octanoic acid from octanoyl-acyl-carrier-protein onto the lipoyl domains of lipoate-dependent enzymes. Lipoyl-ACP can also act as a substrate although octanoyl-ACP is likely to be the physiological substrate.</text>
</comment>
<dbReference type="HAMAP" id="MF_00013">
    <property type="entry name" value="LipB"/>
    <property type="match status" value="1"/>
</dbReference>
<dbReference type="InterPro" id="IPR020605">
    <property type="entry name" value="Octanoyltransferase_CS"/>
</dbReference>
<dbReference type="Gene3D" id="3.30.930.10">
    <property type="entry name" value="Bira Bifunctional Protein, Domain 2"/>
    <property type="match status" value="1"/>
</dbReference>
<feature type="active site" description="Acyl-thioester intermediate" evidence="5 7">
    <location>
        <position position="173"/>
    </location>
</feature>
<dbReference type="SUPFAM" id="SSF55681">
    <property type="entry name" value="Class II aaRS and biotin synthetases"/>
    <property type="match status" value="1"/>
</dbReference>
<keyword evidence="2 5" id="KW-0808">Transferase</keyword>
<protein>
    <recommendedName>
        <fullName evidence="5 6">Octanoyltransferase</fullName>
        <ecNumber evidence="5 6">2.3.1.181</ecNumber>
    </recommendedName>
    <alternativeName>
        <fullName evidence="5">Lipoate-protein ligase B</fullName>
    </alternativeName>
    <alternativeName>
        <fullName evidence="5">Lipoyl/octanoyl transferase</fullName>
    </alternativeName>
    <alternativeName>
        <fullName evidence="5">Octanoyl-[acyl-carrier-protein]-protein N-octanoyltransferase</fullName>
    </alternativeName>
</protein>
<sequence>MVQFVTLSGFSEYEDTVKLMEDKVTSLINKSSQEIVYLVEYKDIYTAGTSFKANELLNPRDIPVIYTGRGGKFTYHGSGQRVIYPILDLASERRQKDLKLYIKLLEEWIINSLLYFGIKAFTISGIVGIWVKENGVPAKIASIGIRVKKWVTYHGVAVNISTNLDMFSGIIACGLRDMPMTSFKKLGIDITLDQFDEVIKDKVFEVF</sequence>
<evidence type="ECO:0000256" key="7">
    <source>
        <dbReference type="PIRSR" id="PIRSR016262-1"/>
    </source>
</evidence>
<proteinExistence type="inferred from homology"/>
<feature type="binding site" evidence="5 8">
    <location>
        <begin position="142"/>
        <end position="144"/>
    </location>
    <ligand>
        <name>substrate</name>
    </ligand>
</feature>
<dbReference type="Pfam" id="PF21948">
    <property type="entry name" value="LplA-B_cat"/>
    <property type="match status" value="1"/>
</dbReference>
<dbReference type="NCBIfam" id="NF010925">
    <property type="entry name" value="PRK14345.1"/>
    <property type="match status" value="1"/>
</dbReference>
<dbReference type="EC" id="2.3.1.181" evidence="5 6"/>
<evidence type="ECO:0000256" key="6">
    <source>
        <dbReference type="PIRNR" id="PIRNR016262"/>
    </source>
</evidence>
<dbReference type="GO" id="GO:0033819">
    <property type="term" value="F:lipoyl(octanoyl) transferase activity"/>
    <property type="evidence" value="ECO:0007669"/>
    <property type="project" value="UniProtKB-EC"/>
</dbReference>
<evidence type="ECO:0000259" key="11">
    <source>
        <dbReference type="PROSITE" id="PS51733"/>
    </source>
</evidence>
<keyword evidence="10" id="KW-0472">Membrane</keyword>
<gene>
    <name evidence="5 12" type="primary">lipB</name>
    <name evidence="12" type="ORF">DMENIID0002_04490</name>
</gene>
<evidence type="ECO:0000256" key="8">
    <source>
        <dbReference type="PIRSR" id="PIRSR016262-2"/>
    </source>
</evidence>
<organism evidence="12">
    <name type="scientific">Candidatus Tisiphia endosymbiont of Sergentomyia squamirostris</name>
    <dbReference type="NCBI Taxonomy" id="3113639"/>
    <lineage>
        <taxon>Bacteria</taxon>
        <taxon>Pseudomonadati</taxon>
        <taxon>Pseudomonadota</taxon>
        <taxon>Alphaproteobacteria</taxon>
        <taxon>Rickettsiales</taxon>
        <taxon>Rickettsiaceae</taxon>
        <taxon>Rickettsieae</taxon>
        <taxon>Candidatus Tisiphia</taxon>
    </lineage>
</organism>
<keyword evidence="10" id="KW-0812">Transmembrane</keyword>
<dbReference type="EMBL" id="AP029170">
    <property type="protein sequence ID" value="BFD45803.1"/>
    <property type="molecule type" value="Genomic_DNA"/>
</dbReference>
<keyword evidence="10" id="KW-1133">Transmembrane helix</keyword>
<keyword evidence="5" id="KW-0963">Cytoplasm</keyword>
<dbReference type="PANTHER" id="PTHR10993">
    <property type="entry name" value="OCTANOYLTRANSFERASE"/>
    <property type="match status" value="1"/>
</dbReference>
<feature type="transmembrane region" description="Helical" evidence="10">
    <location>
        <begin position="108"/>
        <end position="131"/>
    </location>
</feature>
<evidence type="ECO:0000256" key="5">
    <source>
        <dbReference type="HAMAP-Rule" id="MF_00013"/>
    </source>
</evidence>
<keyword evidence="3 5" id="KW-0012">Acyltransferase</keyword>
<feature type="binding site" evidence="5 8">
    <location>
        <begin position="69"/>
        <end position="76"/>
    </location>
    <ligand>
        <name>substrate</name>
    </ligand>
</feature>
<dbReference type="InterPro" id="IPR045864">
    <property type="entry name" value="aa-tRNA-synth_II/BPL/LPL"/>
</dbReference>
<feature type="binding site" evidence="5 8">
    <location>
        <begin position="155"/>
        <end position="157"/>
    </location>
    <ligand>
        <name>substrate</name>
    </ligand>
</feature>
<evidence type="ECO:0000256" key="10">
    <source>
        <dbReference type="SAM" id="Phobius"/>
    </source>
</evidence>
<dbReference type="PIRSF" id="PIRSF016262">
    <property type="entry name" value="LPLase"/>
    <property type="match status" value="1"/>
</dbReference>
<evidence type="ECO:0000256" key="1">
    <source>
        <dbReference type="ARBA" id="ARBA00004821"/>
    </source>
</evidence>
<comment type="similarity">
    <text evidence="5 6">Belongs to the LipB family.</text>
</comment>
<evidence type="ECO:0000256" key="2">
    <source>
        <dbReference type="ARBA" id="ARBA00022679"/>
    </source>
</evidence>
<dbReference type="PROSITE" id="PS01313">
    <property type="entry name" value="LIPB"/>
    <property type="match status" value="1"/>
</dbReference>
<comment type="pathway">
    <text evidence="1 5 6">Protein modification; protein lipoylation via endogenous pathway; protein N(6)-(lipoyl)lysine from octanoyl-[acyl-carrier-protein]: step 1/2.</text>
</comment>
<dbReference type="InterPro" id="IPR000544">
    <property type="entry name" value="Octanoyltransferase"/>
</dbReference>
<feature type="transmembrane region" description="Helical" evidence="10">
    <location>
        <begin position="151"/>
        <end position="175"/>
    </location>
</feature>
<reference evidence="12" key="1">
    <citation type="submission" date="2024-01" db="EMBL/GenBank/DDBJ databases">
        <title>Sequencing the genomes of a sandfly, Sergentomyia squamirostris, and its two endosymbionts.</title>
        <authorList>
            <person name="Itokawa K."/>
            <person name="Sanjoba C."/>
        </authorList>
    </citation>
    <scope>NUCLEOTIDE SEQUENCE</scope>
    <source>
        <strain evidence="12">RiSSQ</strain>
    </source>
</reference>
<dbReference type="CDD" id="cd16444">
    <property type="entry name" value="LipB"/>
    <property type="match status" value="1"/>
</dbReference>
<evidence type="ECO:0000256" key="9">
    <source>
        <dbReference type="PIRSR" id="PIRSR016262-3"/>
    </source>
</evidence>
<comment type="miscellaneous">
    <text evidence="5">In the reaction, the free carboxyl group of octanoic acid is attached via an amide linkage to the epsilon-amino group of a specific lysine residue of lipoyl domains of lipoate-dependent enzymes.</text>
</comment>
<comment type="subcellular location">
    <subcellularLocation>
        <location evidence="5">Cytoplasm</location>
    </subcellularLocation>
</comment>
<evidence type="ECO:0000256" key="4">
    <source>
        <dbReference type="ARBA" id="ARBA00024732"/>
    </source>
</evidence>